<dbReference type="Gene3D" id="3.30.420.10">
    <property type="entry name" value="Ribonuclease H-like superfamily/Ribonuclease H"/>
    <property type="match status" value="1"/>
</dbReference>
<reference evidence="2" key="1">
    <citation type="submission" date="2020-09" db="EMBL/GenBank/DDBJ databases">
        <title>Genome-Enabled Discovery of Anthraquinone Biosynthesis in Senna tora.</title>
        <authorList>
            <person name="Kang S.-H."/>
            <person name="Pandey R.P."/>
            <person name="Lee C.-M."/>
            <person name="Sim J.-S."/>
            <person name="Jeong J.-T."/>
            <person name="Choi B.-S."/>
            <person name="Jung M."/>
            <person name="Ginzburg D."/>
            <person name="Zhao K."/>
            <person name="Won S.Y."/>
            <person name="Oh T.-J."/>
            <person name="Yu Y."/>
            <person name="Kim N.-H."/>
            <person name="Lee O.R."/>
            <person name="Lee T.-H."/>
            <person name="Bashyal P."/>
            <person name="Kim T.-S."/>
            <person name="Lee W.-H."/>
            <person name="Kawkins C."/>
            <person name="Kim C.-K."/>
            <person name="Kim J.S."/>
            <person name="Ahn B.O."/>
            <person name="Rhee S.Y."/>
            <person name="Sohng J.K."/>
        </authorList>
    </citation>
    <scope>NUCLEOTIDE SEQUENCE</scope>
    <source>
        <tissue evidence="2">Leaf</tissue>
    </source>
</reference>
<gene>
    <name evidence="2" type="ORF">G2W53_017848</name>
</gene>
<dbReference type="AlphaFoldDB" id="A0A834WR64"/>
<keyword evidence="3" id="KW-1185">Reference proteome</keyword>
<dbReference type="InterPro" id="IPR012337">
    <property type="entry name" value="RNaseH-like_sf"/>
</dbReference>
<dbReference type="InterPro" id="IPR053151">
    <property type="entry name" value="RNase_H-like"/>
</dbReference>
<evidence type="ECO:0000313" key="3">
    <source>
        <dbReference type="Proteomes" id="UP000634136"/>
    </source>
</evidence>
<feature type="domain" description="RNase H type-1" evidence="1">
    <location>
        <begin position="38"/>
        <end position="126"/>
    </location>
</feature>
<protein>
    <submittedName>
        <fullName evidence="2">Ribonuclease H</fullName>
    </submittedName>
</protein>
<dbReference type="SUPFAM" id="SSF53098">
    <property type="entry name" value="Ribonuclease H-like"/>
    <property type="match status" value="1"/>
</dbReference>
<proteinExistence type="predicted"/>
<dbReference type="InterPro" id="IPR036397">
    <property type="entry name" value="RNaseH_sf"/>
</dbReference>
<organism evidence="2 3">
    <name type="scientific">Senna tora</name>
    <dbReference type="NCBI Taxonomy" id="362788"/>
    <lineage>
        <taxon>Eukaryota</taxon>
        <taxon>Viridiplantae</taxon>
        <taxon>Streptophyta</taxon>
        <taxon>Embryophyta</taxon>
        <taxon>Tracheophyta</taxon>
        <taxon>Spermatophyta</taxon>
        <taxon>Magnoliopsida</taxon>
        <taxon>eudicotyledons</taxon>
        <taxon>Gunneridae</taxon>
        <taxon>Pentapetalae</taxon>
        <taxon>rosids</taxon>
        <taxon>fabids</taxon>
        <taxon>Fabales</taxon>
        <taxon>Fabaceae</taxon>
        <taxon>Caesalpinioideae</taxon>
        <taxon>Cassia clade</taxon>
        <taxon>Senna</taxon>
    </lineage>
</organism>
<dbReference type="EMBL" id="JAAIUW010000006">
    <property type="protein sequence ID" value="KAF7826684.1"/>
    <property type="molecule type" value="Genomic_DNA"/>
</dbReference>
<evidence type="ECO:0000259" key="1">
    <source>
        <dbReference type="Pfam" id="PF13456"/>
    </source>
</evidence>
<dbReference type="GO" id="GO:0003676">
    <property type="term" value="F:nucleic acid binding"/>
    <property type="evidence" value="ECO:0007669"/>
    <property type="project" value="InterPro"/>
</dbReference>
<sequence>MRELHSVAKLPQNDPKIKNDQRCHIKWYPPRPGWIKLNVDGSHHNTTGSTACGGVACDEKGNWLFGFARRLGKRNVIYAEMWGTFNGVRIAKEKGYPRVTIEVDSKSALELIETESSSNQQLHTMIFVSPWVSQIFFPARLQADKKTREYWTFYWCDE</sequence>
<evidence type="ECO:0000313" key="2">
    <source>
        <dbReference type="EMBL" id="KAF7826684.1"/>
    </source>
</evidence>
<dbReference type="Pfam" id="PF13456">
    <property type="entry name" value="RVT_3"/>
    <property type="match status" value="1"/>
</dbReference>
<dbReference type="InterPro" id="IPR002156">
    <property type="entry name" value="RNaseH_domain"/>
</dbReference>
<dbReference type="Proteomes" id="UP000634136">
    <property type="component" value="Unassembled WGS sequence"/>
</dbReference>
<dbReference type="PANTHER" id="PTHR47723:SF19">
    <property type="entry name" value="POLYNUCLEOTIDYL TRANSFERASE, RIBONUCLEASE H-LIKE SUPERFAMILY PROTEIN"/>
    <property type="match status" value="1"/>
</dbReference>
<dbReference type="OrthoDB" id="1938131at2759"/>
<dbReference type="CDD" id="cd06222">
    <property type="entry name" value="RNase_H_like"/>
    <property type="match status" value="1"/>
</dbReference>
<dbReference type="PANTHER" id="PTHR47723">
    <property type="entry name" value="OS05G0353850 PROTEIN"/>
    <property type="match status" value="1"/>
</dbReference>
<name>A0A834WR64_9FABA</name>
<comment type="caution">
    <text evidence="2">The sequence shown here is derived from an EMBL/GenBank/DDBJ whole genome shotgun (WGS) entry which is preliminary data.</text>
</comment>
<accession>A0A834WR64</accession>
<dbReference type="InterPro" id="IPR044730">
    <property type="entry name" value="RNase_H-like_dom_plant"/>
</dbReference>
<dbReference type="GO" id="GO:0004523">
    <property type="term" value="F:RNA-DNA hybrid ribonuclease activity"/>
    <property type="evidence" value="ECO:0007669"/>
    <property type="project" value="InterPro"/>
</dbReference>